<evidence type="ECO:0000256" key="6">
    <source>
        <dbReference type="ARBA" id="ARBA00022989"/>
    </source>
</evidence>
<dbReference type="Gene3D" id="3.40.50.300">
    <property type="entry name" value="P-loop containing nucleotide triphosphate hydrolases"/>
    <property type="match status" value="1"/>
</dbReference>
<proteinExistence type="predicted"/>
<evidence type="ECO:0000256" key="3">
    <source>
        <dbReference type="ARBA" id="ARBA00022692"/>
    </source>
</evidence>
<feature type="transmembrane region" description="Helical" evidence="8">
    <location>
        <begin position="66"/>
        <end position="88"/>
    </location>
</feature>
<dbReference type="SUPFAM" id="SSF52540">
    <property type="entry name" value="P-loop containing nucleoside triphosphate hydrolases"/>
    <property type="match status" value="1"/>
</dbReference>
<evidence type="ECO:0000256" key="2">
    <source>
        <dbReference type="ARBA" id="ARBA00022448"/>
    </source>
</evidence>
<dbReference type="InterPro" id="IPR027417">
    <property type="entry name" value="P-loop_NTPase"/>
</dbReference>
<dbReference type="AlphaFoldDB" id="A0A4Y6PRH2"/>
<gene>
    <name evidence="11" type="ORF">FIV42_09270</name>
</gene>
<dbReference type="GO" id="GO:0016887">
    <property type="term" value="F:ATP hydrolysis activity"/>
    <property type="evidence" value="ECO:0007669"/>
    <property type="project" value="InterPro"/>
</dbReference>
<dbReference type="InterPro" id="IPR003593">
    <property type="entry name" value="AAA+_ATPase"/>
</dbReference>
<feature type="transmembrane region" description="Helical" evidence="8">
    <location>
        <begin position="284"/>
        <end position="305"/>
    </location>
</feature>
<feature type="transmembrane region" description="Helical" evidence="8">
    <location>
        <begin position="247"/>
        <end position="269"/>
    </location>
</feature>
<keyword evidence="6 8" id="KW-1133">Transmembrane helix</keyword>
<dbReference type="InterPro" id="IPR036640">
    <property type="entry name" value="ABC1_TM_sf"/>
</dbReference>
<evidence type="ECO:0000256" key="7">
    <source>
        <dbReference type="ARBA" id="ARBA00023136"/>
    </source>
</evidence>
<evidence type="ECO:0000259" key="10">
    <source>
        <dbReference type="PROSITE" id="PS50929"/>
    </source>
</evidence>
<dbReference type="InterPro" id="IPR039421">
    <property type="entry name" value="Type_1_exporter"/>
</dbReference>
<dbReference type="InterPro" id="IPR011527">
    <property type="entry name" value="ABC1_TM_dom"/>
</dbReference>
<dbReference type="PANTHER" id="PTHR43394">
    <property type="entry name" value="ATP-DEPENDENT PERMEASE MDL1, MITOCHONDRIAL"/>
    <property type="match status" value="1"/>
</dbReference>
<keyword evidence="12" id="KW-1185">Reference proteome</keyword>
<dbReference type="SMART" id="SM00382">
    <property type="entry name" value="AAA"/>
    <property type="match status" value="1"/>
</dbReference>
<dbReference type="GO" id="GO:0015421">
    <property type="term" value="F:ABC-type oligopeptide transporter activity"/>
    <property type="evidence" value="ECO:0007669"/>
    <property type="project" value="TreeGrafter"/>
</dbReference>
<dbReference type="GO" id="GO:0005886">
    <property type="term" value="C:plasma membrane"/>
    <property type="evidence" value="ECO:0007669"/>
    <property type="project" value="UniProtKB-SubCell"/>
</dbReference>
<feature type="transmembrane region" description="Helical" evidence="8">
    <location>
        <begin position="26"/>
        <end position="45"/>
    </location>
</feature>
<accession>A0A4Y6PRH2</accession>
<dbReference type="PROSITE" id="PS00211">
    <property type="entry name" value="ABC_TRANSPORTER_1"/>
    <property type="match status" value="1"/>
</dbReference>
<dbReference type="SUPFAM" id="SSF90123">
    <property type="entry name" value="ABC transporter transmembrane region"/>
    <property type="match status" value="1"/>
</dbReference>
<dbReference type="GO" id="GO:0005524">
    <property type="term" value="F:ATP binding"/>
    <property type="evidence" value="ECO:0007669"/>
    <property type="project" value="UniProtKB-KW"/>
</dbReference>
<dbReference type="InterPro" id="IPR003439">
    <property type="entry name" value="ABC_transporter-like_ATP-bd"/>
</dbReference>
<feature type="transmembrane region" description="Helical" evidence="8">
    <location>
        <begin position="153"/>
        <end position="185"/>
    </location>
</feature>
<organism evidence="11 12">
    <name type="scientific">Persicimonas caeni</name>
    <dbReference type="NCBI Taxonomy" id="2292766"/>
    <lineage>
        <taxon>Bacteria</taxon>
        <taxon>Deltaproteobacteria</taxon>
        <taxon>Bradymonadales</taxon>
        <taxon>Bradymonadaceae</taxon>
        <taxon>Persicimonas</taxon>
    </lineage>
</organism>
<name>A0A4Y6PRH2_PERCE</name>
<sequence length="586" mass="63652">MAKRPTEETSLNAKRLLSLIKPHWKGLSVATFALFVAAGISLLYPQAARIAIDDVIKAGQTTDMKMLGLGLLGIFAVQAFFVALRYYLFTVIGDRIVADLRKSLFSALLAQEMGFFDDNRTGELTSRLTSDTQAIQSAVTTNVSMGLRYGAQAIGGVAILFVTSVKLSLVMIVAVPLVIGTAFFYGRMLRRLSRKVQDAIADSTSVAEESIGGIRTVRSFAREEHERENYDRDIERSFDIAKIRARLGAFFTGGITFLGYGTIAVILWLGSLMVIDGQMTPGELAAYILYTLFVAVALGVLSGLWTDFMKAVGAGERVFELIDRLPNFDVADDPRHDAPKTGHVALEGVTFRYPTRPEVAALADVSFEVRPGEKVALVGPSGSGKSTVANLVARFYDPQEGRVRIDGYDIRDWDPDVLRSAIGMVAQEPVLFSGSIRSNVVYGRLGAGDDEVVDALRAANAWEFVSDFPDGLDTVIGERGVRLSGGQKQRVAIARAILKDPAILVLDEATSALDVESEALVQAALEKLMEGRTTIIIAHRLSTIANADRVVVLDRGRVVEKGTHQELMGGDDVYRRLVESQQLLGG</sequence>
<dbReference type="Pfam" id="PF00664">
    <property type="entry name" value="ABC_membrane"/>
    <property type="match status" value="1"/>
</dbReference>
<dbReference type="RefSeq" id="WP_141197406.1">
    <property type="nucleotide sequence ID" value="NZ_CP041186.1"/>
</dbReference>
<dbReference type="PROSITE" id="PS50893">
    <property type="entry name" value="ABC_TRANSPORTER_2"/>
    <property type="match status" value="1"/>
</dbReference>
<dbReference type="FunFam" id="3.40.50.300:FF:000218">
    <property type="entry name" value="Multidrug ABC transporter ATP-binding protein"/>
    <property type="match status" value="1"/>
</dbReference>
<keyword evidence="5 11" id="KW-0067">ATP-binding</keyword>
<dbReference type="CDD" id="cd03249">
    <property type="entry name" value="ABC_MTABC3_MDL1_MDL2"/>
    <property type="match status" value="1"/>
</dbReference>
<accession>A0A5B8Y4F7</accession>
<dbReference type="Pfam" id="PF00005">
    <property type="entry name" value="ABC_tran"/>
    <property type="match status" value="1"/>
</dbReference>
<keyword evidence="2" id="KW-0813">Transport</keyword>
<dbReference type="PIRSF" id="PIRSF002773">
    <property type="entry name" value="ABC_prm/ATPase_B"/>
    <property type="match status" value="1"/>
</dbReference>
<dbReference type="PROSITE" id="PS50929">
    <property type="entry name" value="ABC_TM1F"/>
    <property type="match status" value="1"/>
</dbReference>
<dbReference type="FunFam" id="1.20.1560.10:FF:000058">
    <property type="entry name" value="ABC transporter B family member 25"/>
    <property type="match status" value="1"/>
</dbReference>
<dbReference type="Gene3D" id="1.20.1560.10">
    <property type="entry name" value="ABC transporter type 1, transmembrane domain"/>
    <property type="match status" value="1"/>
</dbReference>
<evidence type="ECO:0000256" key="4">
    <source>
        <dbReference type="ARBA" id="ARBA00022741"/>
    </source>
</evidence>
<evidence type="ECO:0000256" key="5">
    <source>
        <dbReference type="ARBA" id="ARBA00022840"/>
    </source>
</evidence>
<dbReference type="Proteomes" id="UP000315995">
    <property type="component" value="Chromosome"/>
</dbReference>
<dbReference type="OrthoDB" id="9760168at2"/>
<evidence type="ECO:0000256" key="1">
    <source>
        <dbReference type="ARBA" id="ARBA00004651"/>
    </source>
</evidence>
<comment type="subcellular location">
    <subcellularLocation>
        <location evidence="1">Cell membrane</location>
        <topology evidence="1">Multi-pass membrane protein</topology>
    </subcellularLocation>
</comment>
<evidence type="ECO:0000313" key="12">
    <source>
        <dbReference type="Proteomes" id="UP000315995"/>
    </source>
</evidence>
<feature type="domain" description="ABC transmembrane type-1" evidence="10">
    <location>
        <begin position="29"/>
        <end position="310"/>
    </location>
</feature>
<dbReference type="InterPro" id="IPR017871">
    <property type="entry name" value="ABC_transporter-like_CS"/>
</dbReference>
<keyword evidence="7 8" id="KW-0472">Membrane</keyword>
<feature type="domain" description="ABC transporter" evidence="9">
    <location>
        <begin position="344"/>
        <end position="580"/>
    </location>
</feature>
<evidence type="ECO:0000313" key="11">
    <source>
        <dbReference type="EMBL" id="QDG50916.1"/>
    </source>
</evidence>
<evidence type="ECO:0000259" key="9">
    <source>
        <dbReference type="PROSITE" id="PS50893"/>
    </source>
</evidence>
<protein>
    <submittedName>
        <fullName evidence="11">ATP-binding cassette domain-containing protein</fullName>
    </submittedName>
</protein>
<dbReference type="PANTHER" id="PTHR43394:SF1">
    <property type="entry name" value="ATP-BINDING CASSETTE SUB-FAMILY B MEMBER 10, MITOCHONDRIAL"/>
    <property type="match status" value="1"/>
</dbReference>
<reference evidence="11 12" key="1">
    <citation type="submission" date="2019-06" db="EMBL/GenBank/DDBJ databases">
        <title>Persicimonas caeni gen. nov., sp. nov., a predatory bacterium isolated from solar saltern.</title>
        <authorList>
            <person name="Wang S."/>
        </authorList>
    </citation>
    <scope>NUCLEOTIDE SEQUENCE [LARGE SCALE GENOMIC DNA]</scope>
    <source>
        <strain evidence="11 12">YN101</strain>
    </source>
</reference>
<keyword evidence="4" id="KW-0547">Nucleotide-binding</keyword>
<keyword evidence="3 8" id="KW-0812">Transmembrane</keyword>
<dbReference type="GO" id="GO:0090374">
    <property type="term" value="P:oligopeptide export from mitochondrion"/>
    <property type="evidence" value="ECO:0007669"/>
    <property type="project" value="TreeGrafter"/>
</dbReference>
<dbReference type="EMBL" id="CP041186">
    <property type="protein sequence ID" value="QDG50916.1"/>
    <property type="molecule type" value="Genomic_DNA"/>
</dbReference>
<dbReference type="CDD" id="cd18557">
    <property type="entry name" value="ABC_6TM_TAP_ABCB8_10_like"/>
    <property type="match status" value="1"/>
</dbReference>
<evidence type="ECO:0000256" key="8">
    <source>
        <dbReference type="SAM" id="Phobius"/>
    </source>
</evidence>